<comment type="caution">
    <text evidence="2">The sequence shown here is derived from an EMBL/GenBank/DDBJ whole genome shotgun (WGS) entry which is preliminary data.</text>
</comment>
<keyword evidence="3" id="KW-1185">Reference proteome</keyword>
<reference evidence="2 3" key="1">
    <citation type="journal article" date="2012" name="Genome Biol.">
        <title>Genome and low-iron response of an oceanic diatom adapted to chronic iron limitation.</title>
        <authorList>
            <person name="Lommer M."/>
            <person name="Specht M."/>
            <person name="Roy A.S."/>
            <person name="Kraemer L."/>
            <person name="Andreson R."/>
            <person name="Gutowska M.A."/>
            <person name="Wolf J."/>
            <person name="Bergner S.V."/>
            <person name="Schilhabel M.B."/>
            <person name="Klostermeier U.C."/>
            <person name="Beiko R.G."/>
            <person name="Rosenstiel P."/>
            <person name="Hippler M."/>
            <person name="Laroche J."/>
        </authorList>
    </citation>
    <scope>NUCLEOTIDE SEQUENCE [LARGE SCALE GENOMIC DNA]</scope>
    <source>
        <strain evidence="2 3">CCMP1005</strain>
    </source>
</reference>
<dbReference type="AlphaFoldDB" id="K0SHI6"/>
<organism evidence="2 3">
    <name type="scientific">Thalassiosira oceanica</name>
    <name type="common">Marine diatom</name>
    <dbReference type="NCBI Taxonomy" id="159749"/>
    <lineage>
        <taxon>Eukaryota</taxon>
        <taxon>Sar</taxon>
        <taxon>Stramenopiles</taxon>
        <taxon>Ochrophyta</taxon>
        <taxon>Bacillariophyta</taxon>
        <taxon>Coscinodiscophyceae</taxon>
        <taxon>Thalassiosirophycidae</taxon>
        <taxon>Thalassiosirales</taxon>
        <taxon>Thalassiosiraceae</taxon>
        <taxon>Thalassiosira</taxon>
    </lineage>
</organism>
<feature type="compositionally biased region" description="Basic residues" evidence="1">
    <location>
        <begin position="24"/>
        <end position="33"/>
    </location>
</feature>
<dbReference type="Proteomes" id="UP000266841">
    <property type="component" value="Unassembled WGS sequence"/>
</dbReference>
<gene>
    <name evidence="2" type="ORF">THAOC_14434</name>
</gene>
<feature type="compositionally biased region" description="Basic and acidic residues" evidence="1">
    <location>
        <begin position="149"/>
        <end position="158"/>
    </location>
</feature>
<feature type="compositionally biased region" description="Basic and acidic residues" evidence="1">
    <location>
        <begin position="94"/>
        <end position="103"/>
    </location>
</feature>
<evidence type="ECO:0000256" key="1">
    <source>
        <dbReference type="SAM" id="MobiDB-lite"/>
    </source>
</evidence>
<name>K0SHI6_THAOC</name>
<dbReference type="EMBL" id="AGNL01016857">
    <property type="protein sequence ID" value="EJK64795.1"/>
    <property type="molecule type" value="Genomic_DNA"/>
</dbReference>
<proteinExistence type="predicted"/>
<protein>
    <submittedName>
        <fullName evidence="2">Uncharacterized protein</fullName>
    </submittedName>
</protein>
<feature type="compositionally biased region" description="Basic and acidic residues" evidence="1">
    <location>
        <begin position="34"/>
        <end position="57"/>
    </location>
</feature>
<accession>K0SHI6</accession>
<sequence length="165" mass="17639">MGRYDRFLLSEDAYASRSAGDGRRRPRARRRSGRGAEGRDGSDRQSEARARVTDMKSRSVRTGADVPPPPAIPPAAGMGSDITERRPSSSGGGREGRTRERDGGAGGTISCGGVSRGLELRDEGEFEMPEQIAAIAADVPFPLLSRGDATPRRERDSASFRALPP</sequence>
<evidence type="ECO:0000313" key="3">
    <source>
        <dbReference type="Proteomes" id="UP000266841"/>
    </source>
</evidence>
<feature type="region of interest" description="Disordered" evidence="1">
    <location>
        <begin position="143"/>
        <end position="165"/>
    </location>
</feature>
<evidence type="ECO:0000313" key="2">
    <source>
        <dbReference type="EMBL" id="EJK64795.1"/>
    </source>
</evidence>
<feature type="region of interest" description="Disordered" evidence="1">
    <location>
        <begin position="1"/>
        <end position="116"/>
    </location>
</feature>